<gene>
    <name evidence="1" type="ORF">SAMN05421503_3282</name>
</gene>
<evidence type="ECO:0000313" key="2">
    <source>
        <dbReference type="Proteomes" id="UP000219356"/>
    </source>
</evidence>
<sequence length="43" mass="5060">MNLLLEIIGAFVFDSMEKHNSITIVTSYYKHSLQTLKSWERKS</sequence>
<keyword evidence="2" id="KW-1185">Reference proteome</keyword>
<protein>
    <submittedName>
        <fullName evidence="1">Uncharacterized protein</fullName>
    </submittedName>
</protein>
<reference evidence="2" key="1">
    <citation type="submission" date="2017-09" db="EMBL/GenBank/DDBJ databases">
        <authorList>
            <person name="Varghese N."/>
            <person name="Submissions S."/>
        </authorList>
    </citation>
    <scope>NUCLEOTIDE SEQUENCE [LARGE SCALE GENOMIC DNA]</scope>
    <source>
        <strain evidence="2">CGMCC 1.8913</strain>
    </source>
</reference>
<accession>A0A285P8K7</accession>
<proteinExistence type="predicted"/>
<dbReference type="AlphaFoldDB" id="A0A285P8K7"/>
<name>A0A285P8K7_9BACI</name>
<dbReference type="Proteomes" id="UP000219356">
    <property type="component" value="Unassembled WGS sequence"/>
</dbReference>
<dbReference type="EMBL" id="OBEK01000006">
    <property type="protein sequence ID" value="SNZ17543.1"/>
    <property type="molecule type" value="Genomic_DNA"/>
</dbReference>
<evidence type="ECO:0000313" key="1">
    <source>
        <dbReference type="EMBL" id="SNZ17543.1"/>
    </source>
</evidence>
<organism evidence="1 2">
    <name type="scientific">Terribacillus aidingensis</name>
    <dbReference type="NCBI Taxonomy" id="586416"/>
    <lineage>
        <taxon>Bacteria</taxon>
        <taxon>Bacillati</taxon>
        <taxon>Bacillota</taxon>
        <taxon>Bacilli</taxon>
        <taxon>Bacillales</taxon>
        <taxon>Bacillaceae</taxon>
        <taxon>Terribacillus</taxon>
    </lineage>
</organism>